<dbReference type="AlphaFoldDB" id="A0A7C2Z5C6"/>
<comment type="caution">
    <text evidence="1">The sequence shown here is derived from an EMBL/GenBank/DDBJ whole genome shotgun (WGS) entry which is preliminary data.</text>
</comment>
<accession>A0A7C2Z5C6</accession>
<protein>
    <submittedName>
        <fullName evidence="1">Uncharacterized protein</fullName>
    </submittedName>
</protein>
<gene>
    <name evidence="1" type="ORF">ENO47_02680</name>
</gene>
<name>A0A7C2Z5C6_9AQUI</name>
<sequence>MRRFLAISAMLFGLYGVSMAGDRVYFGISLGYNVCPEERVVYVDRRPDVIVVRPTPVYYYEPYERVVIIEKKKHKKHWKKHWHWDDD</sequence>
<reference evidence="1" key="1">
    <citation type="journal article" date="2020" name="mSystems">
        <title>Genome- and Community-Level Interaction Insights into Carbon Utilization and Element Cycling Functions of Hydrothermarchaeota in Hydrothermal Sediment.</title>
        <authorList>
            <person name="Zhou Z."/>
            <person name="Liu Y."/>
            <person name="Xu W."/>
            <person name="Pan J."/>
            <person name="Luo Z.H."/>
            <person name="Li M."/>
        </authorList>
    </citation>
    <scope>NUCLEOTIDE SEQUENCE [LARGE SCALE GENOMIC DNA]</scope>
    <source>
        <strain evidence="1">SpSt-132</strain>
    </source>
</reference>
<organism evidence="1">
    <name type="scientific">Hydrogenobacter sp</name>
    <dbReference type="NCBI Taxonomy" id="2152829"/>
    <lineage>
        <taxon>Bacteria</taxon>
        <taxon>Pseudomonadati</taxon>
        <taxon>Aquificota</taxon>
        <taxon>Aquificia</taxon>
        <taxon>Aquificales</taxon>
        <taxon>Aquificaceae</taxon>
        <taxon>Hydrogenobacter</taxon>
    </lineage>
</organism>
<evidence type="ECO:0000313" key="1">
    <source>
        <dbReference type="EMBL" id="HEW45564.1"/>
    </source>
</evidence>
<proteinExistence type="predicted"/>
<dbReference type="EMBL" id="DSFP01000030">
    <property type="protein sequence ID" value="HEW45564.1"/>
    <property type="molecule type" value="Genomic_DNA"/>
</dbReference>